<keyword evidence="1" id="KW-0479">Metal-binding</keyword>
<dbReference type="GO" id="GO:0046983">
    <property type="term" value="F:protein dimerization activity"/>
    <property type="evidence" value="ECO:0007669"/>
    <property type="project" value="UniProtKB-UniRule"/>
</dbReference>
<dbReference type="InterPro" id="IPR010603">
    <property type="entry name" value="Znf_CppX_C4"/>
</dbReference>
<dbReference type="GO" id="GO:0051082">
    <property type="term" value="F:unfolded protein binding"/>
    <property type="evidence" value="ECO:0007669"/>
    <property type="project" value="UniProtKB-UniRule"/>
</dbReference>
<feature type="binding site" evidence="1">
    <location>
        <position position="33"/>
    </location>
    <ligand>
        <name>Zn(2+)</name>
        <dbReference type="ChEBI" id="CHEBI:29105"/>
    </ligand>
</feature>
<dbReference type="SUPFAM" id="SSF57716">
    <property type="entry name" value="Glucocorticoid receptor-like (DNA-binding domain)"/>
    <property type="match status" value="1"/>
</dbReference>
<dbReference type="Proteomes" id="UP000293342">
    <property type="component" value="Unassembled WGS sequence"/>
</dbReference>
<accession>A0A4R0KC74</accession>
<sequence>MPDNVMRCSFCGKAKDEVSRLIAGPGAFICNECVVLCEQLIGGQPMATFPPLDGKTDDELLAEMVQLDASRNQVEAAVHDRVQLLRTRSVTWARIGEALGTTRQSAWERFSNEA</sequence>
<evidence type="ECO:0000313" key="3">
    <source>
        <dbReference type="EMBL" id="TCC52965.1"/>
    </source>
</evidence>
<dbReference type="InterPro" id="IPR059188">
    <property type="entry name" value="Znf_CLPX-like"/>
</dbReference>
<keyword evidence="4" id="KW-1185">Reference proteome</keyword>
<dbReference type="OrthoDB" id="3579809at2"/>
<gene>
    <name evidence="3" type="ORF">E0H75_04265</name>
</gene>
<evidence type="ECO:0000259" key="2">
    <source>
        <dbReference type="PROSITE" id="PS51902"/>
    </source>
</evidence>
<dbReference type="Pfam" id="PF06689">
    <property type="entry name" value="zf-C4_ClpX"/>
    <property type="match status" value="1"/>
</dbReference>
<dbReference type="EMBL" id="SJKD01000001">
    <property type="protein sequence ID" value="TCC52965.1"/>
    <property type="molecule type" value="Genomic_DNA"/>
</dbReference>
<feature type="domain" description="ClpX-type ZB" evidence="2">
    <location>
        <begin position="1"/>
        <end position="49"/>
    </location>
</feature>
<keyword evidence="1" id="KW-0862">Zinc</keyword>
<comment type="similarity">
    <text evidence="1">Belongs to the ClpX chaperone family.</text>
</comment>
<evidence type="ECO:0000256" key="1">
    <source>
        <dbReference type="PROSITE-ProRule" id="PRU01250"/>
    </source>
</evidence>
<keyword evidence="1" id="KW-0143">Chaperone</keyword>
<dbReference type="PROSITE" id="PS51902">
    <property type="entry name" value="CLPX_ZB"/>
    <property type="match status" value="1"/>
</dbReference>
<reference evidence="3 4" key="1">
    <citation type="submission" date="2019-02" db="EMBL/GenBank/DDBJ databases">
        <title>Kribbella capetownensis sp. nov. and Kribbella speibonae sp. nov., isolated from soil.</title>
        <authorList>
            <person name="Curtis S.M."/>
            <person name="Norton I."/>
            <person name="Everest G.J."/>
            <person name="Meyers P.R."/>
        </authorList>
    </citation>
    <scope>NUCLEOTIDE SEQUENCE [LARGE SCALE GENOMIC DNA]</scope>
    <source>
        <strain evidence="3 4">YM53</strain>
    </source>
</reference>
<dbReference type="InterPro" id="IPR038366">
    <property type="entry name" value="Znf_CppX_C4_sf"/>
</dbReference>
<feature type="binding site" evidence="1">
    <location>
        <position position="8"/>
    </location>
    <ligand>
        <name>Zn(2+)</name>
        <dbReference type="ChEBI" id="CHEBI:29105"/>
    </ligand>
</feature>
<dbReference type="SMART" id="SM00994">
    <property type="entry name" value="zf-C4_ClpX"/>
    <property type="match status" value="1"/>
</dbReference>
<dbReference type="GO" id="GO:0008270">
    <property type="term" value="F:zinc ion binding"/>
    <property type="evidence" value="ECO:0007669"/>
    <property type="project" value="UniProtKB-UniRule"/>
</dbReference>
<organism evidence="3 4">
    <name type="scientific">Kribbella capetownensis</name>
    <dbReference type="NCBI Taxonomy" id="1572659"/>
    <lineage>
        <taxon>Bacteria</taxon>
        <taxon>Bacillati</taxon>
        <taxon>Actinomycetota</taxon>
        <taxon>Actinomycetes</taxon>
        <taxon>Propionibacteriales</taxon>
        <taxon>Kribbellaceae</taxon>
        <taxon>Kribbella</taxon>
    </lineage>
</organism>
<proteinExistence type="inferred from homology"/>
<name>A0A4R0KC74_9ACTN</name>
<dbReference type="Gene3D" id="6.20.220.10">
    <property type="entry name" value="ClpX chaperone, C4-type zinc finger domain"/>
    <property type="match status" value="1"/>
</dbReference>
<feature type="binding site" evidence="1">
    <location>
        <position position="30"/>
    </location>
    <ligand>
        <name>Zn(2+)</name>
        <dbReference type="ChEBI" id="CHEBI:29105"/>
    </ligand>
</feature>
<evidence type="ECO:0000313" key="4">
    <source>
        <dbReference type="Proteomes" id="UP000293342"/>
    </source>
</evidence>
<feature type="binding site" evidence="1">
    <location>
        <position position="11"/>
    </location>
    <ligand>
        <name>Zn(2+)</name>
        <dbReference type="ChEBI" id="CHEBI:29105"/>
    </ligand>
</feature>
<dbReference type="RefSeq" id="WP_131511695.1">
    <property type="nucleotide sequence ID" value="NZ_SJKD01000001.1"/>
</dbReference>
<comment type="caution">
    <text evidence="3">The sequence shown here is derived from an EMBL/GenBank/DDBJ whole genome shotgun (WGS) entry which is preliminary data.</text>
</comment>
<dbReference type="AlphaFoldDB" id="A0A4R0KC74"/>
<dbReference type="GO" id="GO:0006457">
    <property type="term" value="P:protein folding"/>
    <property type="evidence" value="ECO:0007669"/>
    <property type="project" value="UniProtKB-UniRule"/>
</dbReference>
<protein>
    <recommendedName>
        <fullName evidence="2">ClpX-type ZB domain-containing protein</fullName>
    </recommendedName>
</protein>